<dbReference type="Pfam" id="PF00534">
    <property type="entry name" value="Glycos_transf_1"/>
    <property type="match status" value="1"/>
</dbReference>
<dbReference type="Pfam" id="PF09314">
    <property type="entry name" value="DUF1972"/>
    <property type="match status" value="1"/>
</dbReference>
<feature type="domain" description="Glycosyl transferase family 1" evidence="1">
    <location>
        <begin position="199"/>
        <end position="309"/>
    </location>
</feature>
<reference evidence="3 4" key="1">
    <citation type="submission" date="2021-07" db="EMBL/GenBank/DDBJ databases">
        <title>Sphingomonas sp.</title>
        <authorList>
            <person name="Feng G."/>
            <person name="Li J."/>
            <person name="Pan M."/>
        </authorList>
    </citation>
    <scope>NUCLEOTIDE SEQUENCE [LARGE SCALE GENOMIC DNA]</scope>
    <source>
        <strain evidence="3 4">RRHST34</strain>
    </source>
</reference>
<dbReference type="Gene3D" id="3.40.50.2000">
    <property type="entry name" value="Glycogen Phosphorylase B"/>
    <property type="match status" value="1"/>
</dbReference>
<evidence type="ECO:0000313" key="4">
    <source>
        <dbReference type="Proteomes" id="UP000759103"/>
    </source>
</evidence>
<sequence>MVGKRVTPRVAIVGTVGLPAAYSGFETLAEHLVRYNEREGSPLALTVYCSARHFAERPPVYHGAAMRYVNLDANNASSLIYDAVSMAAALREGVDTILLLGVSGAWAVPFVRLLTRARVVTNIDGIEWKREKWRGAAKLILHASEWIAARFSHAVIADNGAIVEHVRQSYGRDSVLIAYGGDHALAPAPAPYPGLPEHYALALCRIEPENNVSMILEAFATDPALPLVFIGNWDRSAFGRELKQRYAASPHIRIVDPVYDLATLHTIRAGSSLYVHGHSAGGTNPSLVEMMHFGRPILAFDCVFNRQSTEDAALFFNDAGSLQHLVAATVAIGGAEQGQRMAAIARARYTWSQIGAAYVRLLTDRG</sequence>
<name>A0ABS7BSJ5_9SPHN</name>
<dbReference type="EMBL" id="JAHXZN010000008">
    <property type="protein sequence ID" value="MBW6532588.1"/>
    <property type="molecule type" value="Genomic_DNA"/>
</dbReference>
<accession>A0ABS7BSJ5</accession>
<organism evidence="3 4">
    <name type="scientific">Sphingomonas citri</name>
    <dbReference type="NCBI Taxonomy" id="2862499"/>
    <lineage>
        <taxon>Bacteria</taxon>
        <taxon>Pseudomonadati</taxon>
        <taxon>Pseudomonadota</taxon>
        <taxon>Alphaproteobacteria</taxon>
        <taxon>Sphingomonadales</taxon>
        <taxon>Sphingomonadaceae</taxon>
        <taxon>Sphingomonas</taxon>
    </lineage>
</organism>
<dbReference type="SUPFAM" id="SSF53756">
    <property type="entry name" value="UDP-Glycosyltransferase/glycogen phosphorylase"/>
    <property type="match status" value="1"/>
</dbReference>
<gene>
    <name evidence="3" type="ORF">KZ820_17740</name>
</gene>
<keyword evidence="4" id="KW-1185">Reference proteome</keyword>
<dbReference type="InterPro" id="IPR001296">
    <property type="entry name" value="Glyco_trans_1"/>
</dbReference>
<comment type="caution">
    <text evidence="3">The sequence shown here is derived from an EMBL/GenBank/DDBJ whole genome shotgun (WGS) entry which is preliminary data.</text>
</comment>
<feature type="domain" description="DUF1972" evidence="2">
    <location>
        <begin position="10"/>
        <end position="182"/>
    </location>
</feature>
<protein>
    <submittedName>
        <fullName evidence="3">DUF1972 domain-containing protein</fullName>
    </submittedName>
</protein>
<evidence type="ECO:0000313" key="3">
    <source>
        <dbReference type="EMBL" id="MBW6532588.1"/>
    </source>
</evidence>
<dbReference type="InterPro" id="IPR015393">
    <property type="entry name" value="DUF1972"/>
</dbReference>
<evidence type="ECO:0000259" key="2">
    <source>
        <dbReference type="Pfam" id="PF09314"/>
    </source>
</evidence>
<proteinExistence type="predicted"/>
<dbReference type="Proteomes" id="UP000759103">
    <property type="component" value="Unassembled WGS sequence"/>
</dbReference>
<evidence type="ECO:0000259" key="1">
    <source>
        <dbReference type="Pfam" id="PF00534"/>
    </source>
</evidence>
<dbReference type="RefSeq" id="WP_219750152.1">
    <property type="nucleotide sequence ID" value="NZ_JAHXZN010000008.1"/>
</dbReference>